<sequence>MRCAFMIIKHEEFSGISFPLGDFNMINNISDQASSFPGTQLNQSDNFLDSLREFFAILNSSRRGELSTWDTIYLHLILAINADSDIMKNDELLAENIPSANYQFNMFFSNAFEIDVKKYLGKSEDNEVEIKVGNERITIGIRNVSNGKLERQKFLFPLDYENKLQHQLDKYFTIESHPLLYRHTMGSKIANVIFEKLYSRIDFNKEQYISFIKDAFIHFYDYSRRYAISENIEKDSVTNNIALMGTFYDSENTSGEVLNNDFTEEESFETALDVEHAIVLGFADDNFETKPVHYQDLLTRFSAFQDTVFNLFPEMHSAHYHDICSVSVDMTKGTQCMIHLMVNEEVFMSFPVPVATMVCEDATNLVNLKTLLNNGCFIKYSHFNDVALIKQNISNLYLSHTVVNESILKKCCFENGSLGDVKITNSNIVNNVFKNVSFRSVKINNVNTHSLKFINCHFFNVDMIRVNFSKCLFHDCSMHGVKIKPWLPVKWTKELINDYLYGCLLSLYSICARDIYNMSAGNNVKVAADAFLEIIFSLKNKYCIKLLSAQDRAFIYEFARMIFAYINDKSIEILLLSCFAASDQKAIQRYIPQSQDGEDFRSHLQYKLPLSAH</sequence>
<protein>
    <recommendedName>
        <fullName evidence="3">Pentapeptide repeat-containing protein</fullName>
    </recommendedName>
</protein>
<accession>W1WQT6</accession>
<dbReference type="Proteomes" id="UP000018853">
    <property type="component" value="Unassembled WGS sequence"/>
</dbReference>
<comment type="caution">
    <text evidence="1">The sequence shown here is derived from an EMBL/GenBank/DDBJ whole genome shotgun (WGS) entry which is preliminary data.</text>
</comment>
<reference evidence="1 2" key="1">
    <citation type="submission" date="2013-12" db="EMBL/GenBank/DDBJ databases">
        <title>A Varibaculum cambriense genome reconstructed from a premature infant gut community with otherwise low bacterial novelty that shifts toward anaerobic metabolism during the third week of life.</title>
        <authorList>
            <person name="Brown C.T."/>
            <person name="Sharon I."/>
            <person name="Thomas B.C."/>
            <person name="Castelle C.J."/>
            <person name="Morowitz M.J."/>
            <person name="Banfield J.F."/>
        </authorList>
    </citation>
    <scope>NUCLEOTIDE SEQUENCE [LARGE SCALE GENOMIC DNA]</scope>
    <source>
        <strain evidence="2">DORA_A_5_14_21</strain>
    </source>
</reference>
<dbReference type="PATRIC" id="fig|1403943.3.peg.4060"/>
<name>W1WQT6_ECOLX</name>
<dbReference type="AlphaFoldDB" id="W1WQT6"/>
<proteinExistence type="predicted"/>
<dbReference type="Gene3D" id="2.160.20.80">
    <property type="entry name" value="E3 ubiquitin-protein ligase SopA"/>
    <property type="match status" value="1"/>
</dbReference>
<dbReference type="EMBL" id="AZLZ01001795">
    <property type="protein sequence ID" value="ETJ20503.1"/>
    <property type="molecule type" value="Genomic_DNA"/>
</dbReference>
<evidence type="ECO:0000313" key="1">
    <source>
        <dbReference type="EMBL" id="ETJ20503.1"/>
    </source>
</evidence>
<gene>
    <name evidence="1" type="ORF">Q609_ECAC01795G0002</name>
</gene>
<evidence type="ECO:0000313" key="2">
    <source>
        <dbReference type="Proteomes" id="UP000018853"/>
    </source>
</evidence>
<dbReference type="SUPFAM" id="SSF141571">
    <property type="entry name" value="Pentapeptide repeat-like"/>
    <property type="match status" value="1"/>
</dbReference>
<organism evidence="1 2">
    <name type="scientific">Escherichia coli DORA_A_5_14_21</name>
    <dbReference type="NCBI Taxonomy" id="1403943"/>
    <lineage>
        <taxon>Bacteria</taxon>
        <taxon>Pseudomonadati</taxon>
        <taxon>Pseudomonadota</taxon>
        <taxon>Gammaproteobacteria</taxon>
        <taxon>Enterobacterales</taxon>
        <taxon>Enterobacteriaceae</taxon>
        <taxon>Escherichia</taxon>
    </lineage>
</organism>
<evidence type="ECO:0008006" key="3">
    <source>
        <dbReference type="Google" id="ProtNLM"/>
    </source>
</evidence>